<dbReference type="RefSeq" id="WP_249771571.1">
    <property type="nucleotide sequence ID" value="NZ_CP097332.1"/>
</dbReference>
<dbReference type="SUPFAM" id="SSF46894">
    <property type="entry name" value="C-terminal effector domain of the bipartite response regulators"/>
    <property type="match status" value="1"/>
</dbReference>
<organism evidence="2 3">
    <name type="scientific">Jatrophihabitans telluris</name>
    <dbReference type="NCBI Taxonomy" id="2038343"/>
    <lineage>
        <taxon>Bacteria</taxon>
        <taxon>Bacillati</taxon>
        <taxon>Actinomycetota</taxon>
        <taxon>Actinomycetes</taxon>
        <taxon>Jatrophihabitantales</taxon>
        <taxon>Jatrophihabitantaceae</taxon>
        <taxon>Jatrophihabitans</taxon>
    </lineage>
</organism>
<dbReference type="GO" id="GO:0016787">
    <property type="term" value="F:hydrolase activity"/>
    <property type="evidence" value="ECO:0007669"/>
    <property type="project" value="UniProtKB-KW"/>
</dbReference>
<dbReference type="InterPro" id="IPR029058">
    <property type="entry name" value="AB_hydrolase_fold"/>
</dbReference>
<evidence type="ECO:0000259" key="1">
    <source>
        <dbReference type="PROSITE" id="PS50043"/>
    </source>
</evidence>
<dbReference type="Gene3D" id="1.10.10.10">
    <property type="entry name" value="Winged helix-like DNA-binding domain superfamily/Winged helix DNA-binding domain"/>
    <property type="match status" value="1"/>
</dbReference>
<dbReference type="PANTHER" id="PTHR43433">
    <property type="entry name" value="HYDROLASE, ALPHA/BETA FOLD FAMILY PROTEIN"/>
    <property type="match status" value="1"/>
</dbReference>
<protein>
    <submittedName>
        <fullName evidence="2">Alpha/beta fold hydrolase</fullName>
    </submittedName>
</protein>
<dbReference type="Proteomes" id="UP001056336">
    <property type="component" value="Chromosome"/>
</dbReference>
<dbReference type="InterPro" id="IPR000073">
    <property type="entry name" value="AB_hydrolase_1"/>
</dbReference>
<feature type="domain" description="HTH luxR-type" evidence="1">
    <location>
        <begin position="296"/>
        <end position="361"/>
    </location>
</feature>
<reference evidence="2" key="2">
    <citation type="submission" date="2022-05" db="EMBL/GenBank/DDBJ databases">
        <authorList>
            <person name="Kim J.-S."/>
            <person name="Lee K."/>
            <person name="Suh M."/>
            <person name="Eom M."/>
            <person name="Kim J.-S."/>
            <person name="Kim D.-S."/>
            <person name="Ko S.-H."/>
            <person name="Shin Y."/>
            <person name="Lee J.-S."/>
        </authorList>
    </citation>
    <scope>NUCLEOTIDE SEQUENCE</scope>
    <source>
        <strain evidence="2">N237</strain>
    </source>
</reference>
<evidence type="ECO:0000313" key="2">
    <source>
        <dbReference type="EMBL" id="UQX88251.1"/>
    </source>
</evidence>
<dbReference type="PANTHER" id="PTHR43433:SF8">
    <property type="entry name" value="BIFUNCTIONAL LIPASE_ADENYLATE CYCLASE LIPJ"/>
    <property type="match status" value="1"/>
</dbReference>
<gene>
    <name evidence="2" type="ORF">M6D93_18480</name>
</gene>
<dbReference type="PROSITE" id="PS00622">
    <property type="entry name" value="HTH_LUXR_1"/>
    <property type="match status" value="1"/>
</dbReference>
<dbReference type="SMART" id="SM00421">
    <property type="entry name" value="HTH_LUXR"/>
    <property type="match status" value="1"/>
</dbReference>
<dbReference type="PRINTS" id="PR00038">
    <property type="entry name" value="HTHLUXR"/>
</dbReference>
<dbReference type="InterPro" id="IPR050471">
    <property type="entry name" value="AB_hydrolase"/>
</dbReference>
<dbReference type="Pfam" id="PF00196">
    <property type="entry name" value="GerE"/>
    <property type="match status" value="1"/>
</dbReference>
<name>A0ABY4QZ12_9ACTN</name>
<dbReference type="SUPFAM" id="SSF53474">
    <property type="entry name" value="alpha/beta-Hydrolases"/>
    <property type="match status" value="1"/>
</dbReference>
<evidence type="ECO:0000313" key="3">
    <source>
        <dbReference type="Proteomes" id="UP001056336"/>
    </source>
</evidence>
<sequence>MAVPDRSQPPQQVRFCRSADGVRIAYAVHGTGPPLLISTCWLSHLQFDWESPVWRHVLVDLGRFATVIRFDERGHGLSDWDVTDHSLPARIGDLEAVADAAGYDRFALMAMAQGGPVAISYAARHAERVTRLLFWGSYSCASRGLSADDLALEEAFSQLIKVGWARPDSTFRRVFTSLMIPNATEEQMSWLDDLQRVAASASTAHLSRRQRFHADADALLPQLDIPTLVLHSLGDRMREFHHGRHLAATIPNARLVPLESDNHILLEGEPAWSVFVDEVQRFLQPDVPANRPPEVASRLEDVLSARELEVLRLAADGRDNAAIAEDLQLSLRTVERHLQNIYTKLGVGGRSARVAATTRLFTPA</sequence>
<proteinExistence type="predicted"/>
<keyword evidence="2" id="KW-0378">Hydrolase</keyword>
<accession>A0ABY4QZ12</accession>
<dbReference type="InterPro" id="IPR036388">
    <property type="entry name" value="WH-like_DNA-bd_sf"/>
</dbReference>
<dbReference type="EMBL" id="CP097332">
    <property type="protein sequence ID" value="UQX88251.1"/>
    <property type="molecule type" value="Genomic_DNA"/>
</dbReference>
<keyword evidence="3" id="KW-1185">Reference proteome</keyword>
<dbReference type="CDD" id="cd06170">
    <property type="entry name" value="LuxR_C_like"/>
    <property type="match status" value="1"/>
</dbReference>
<dbReference type="PROSITE" id="PS50043">
    <property type="entry name" value="HTH_LUXR_2"/>
    <property type="match status" value="1"/>
</dbReference>
<dbReference type="Pfam" id="PF00561">
    <property type="entry name" value="Abhydrolase_1"/>
    <property type="match status" value="1"/>
</dbReference>
<dbReference type="InterPro" id="IPR000792">
    <property type="entry name" value="Tscrpt_reg_LuxR_C"/>
</dbReference>
<dbReference type="Gene3D" id="3.40.50.1820">
    <property type="entry name" value="alpha/beta hydrolase"/>
    <property type="match status" value="1"/>
</dbReference>
<dbReference type="InterPro" id="IPR016032">
    <property type="entry name" value="Sig_transdc_resp-reg_C-effctor"/>
</dbReference>
<reference evidence="2" key="1">
    <citation type="journal article" date="2018" name="Int. J. Syst. Evol. Microbiol.">
        <title>Jatrophihabitans telluris sp. nov., isolated from sediment soil of lava forest wetlands and the emended description of the genus Jatrophihabitans.</title>
        <authorList>
            <person name="Lee K.C."/>
            <person name="Suh M.K."/>
            <person name="Eom M.K."/>
            <person name="Kim K.K."/>
            <person name="Kim J.S."/>
            <person name="Kim D.S."/>
            <person name="Ko S.H."/>
            <person name="Shin Y.K."/>
            <person name="Lee J.S."/>
        </authorList>
    </citation>
    <scope>NUCLEOTIDE SEQUENCE</scope>
    <source>
        <strain evidence="2">N237</strain>
    </source>
</reference>